<dbReference type="Proteomes" id="UP000054477">
    <property type="component" value="Unassembled WGS sequence"/>
</dbReference>
<accession>A0A0C9WQ43</accession>
<sequence>MRIRYCAEHHGALGFHAPLTHQVIFCCRENLKKATVCPFDIHLNCLSPFVGLFFVQTSWEAPSVLNEVPWRRMAVLMSMAFSSVVAFSH</sequence>
<gene>
    <name evidence="1" type="ORF">K443DRAFT_613495</name>
</gene>
<protein>
    <submittedName>
        <fullName evidence="1">Uncharacterized protein</fullName>
    </submittedName>
</protein>
<reference evidence="2" key="2">
    <citation type="submission" date="2015-01" db="EMBL/GenBank/DDBJ databases">
        <title>Evolutionary Origins and Diversification of the Mycorrhizal Mutualists.</title>
        <authorList>
            <consortium name="DOE Joint Genome Institute"/>
            <consortium name="Mycorrhizal Genomics Consortium"/>
            <person name="Kohler A."/>
            <person name="Kuo A."/>
            <person name="Nagy L.G."/>
            <person name="Floudas D."/>
            <person name="Copeland A."/>
            <person name="Barry K.W."/>
            <person name="Cichocki N."/>
            <person name="Veneault-Fourrey C."/>
            <person name="LaButti K."/>
            <person name="Lindquist E.A."/>
            <person name="Lipzen A."/>
            <person name="Lundell T."/>
            <person name="Morin E."/>
            <person name="Murat C."/>
            <person name="Riley R."/>
            <person name="Ohm R."/>
            <person name="Sun H."/>
            <person name="Tunlid A."/>
            <person name="Henrissat B."/>
            <person name="Grigoriev I.V."/>
            <person name="Hibbett D.S."/>
            <person name="Martin F."/>
        </authorList>
    </citation>
    <scope>NUCLEOTIDE SEQUENCE [LARGE SCALE GENOMIC DNA]</scope>
    <source>
        <strain evidence="2">LaAM-08-1</strain>
    </source>
</reference>
<keyword evidence="2" id="KW-1185">Reference proteome</keyword>
<organism evidence="1 2">
    <name type="scientific">Laccaria amethystina LaAM-08-1</name>
    <dbReference type="NCBI Taxonomy" id="1095629"/>
    <lineage>
        <taxon>Eukaryota</taxon>
        <taxon>Fungi</taxon>
        <taxon>Dikarya</taxon>
        <taxon>Basidiomycota</taxon>
        <taxon>Agaricomycotina</taxon>
        <taxon>Agaricomycetes</taxon>
        <taxon>Agaricomycetidae</taxon>
        <taxon>Agaricales</taxon>
        <taxon>Agaricineae</taxon>
        <taxon>Hydnangiaceae</taxon>
        <taxon>Laccaria</taxon>
    </lineage>
</organism>
<evidence type="ECO:0000313" key="2">
    <source>
        <dbReference type="Proteomes" id="UP000054477"/>
    </source>
</evidence>
<dbReference type="AlphaFoldDB" id="A0A0C9WQ43"/>
<name>A0A0C9WQ43_9AGAR</name>
<dbReference type="HOGENOM" id="CLU_2455107_0_0_1"/>
<dbReference type="EMBL" id="KN838629">
    <property type="protein sequence ID" value="KIK00285.1"/>
    <property type="molecule type" value="Genomic_DNA"/>
</dbReference>
<evidence type="ECO:0000313" key="1">
    <source>
        <dbReference type="EMBL" id="KIK00285.1"/>
    </source>
</evidence>
<proteinExistence type="predicted"/>
<reference evidence="1 2" key="1">
    <citation type="submission" date="2014-04" db="EMBL/GenBank/DDBJ databases">
        <authorList>
            <consortium name="DOE Joint Genome Institute"/>
            <person name="Kuo A."/>
            <person name="Kohler A."/>
            <person name="Nagy L.G."/>
            <person name="Floudas D."/>
            <person name="Copeland A."/>
            <person name="Barry K.W."/>
            <person name="Cichocki N."/>
            <person name="Veneault-Fourrey C."/>
            <person name="LaButti K."/>
            <person name="Lindquist E.A."/>
            <person name="Lipzen A."/>
            <person name="Lundell T."/>
            <person name="Morin E."/>
            <person name="Murat C."/>
            <person name="Sun H."/>
            <person name="Tunlid A."/>
            <person name="Henrissat B."/>
            <person name="Grigoriev I.V."/>
            <person name="Hibbett D.S."/>
            <person name="Martin F."/>
            <person name="Nordberg H.P."/>
            <person name="Cantor M.N."/>
            <person name="Hua S.X."/>
        </authorList>
    </citation>
    <scope>NUCLEOTIDE SEQUENCE [LARGE SCALE GENOMIC DNA]</scope>
    <source>
        <strain evidence="1 2">LaAM-08-1</strain>
    </source>
</reference>